<feature type="non-terminal residue" evidence="1">
    <location>
        <position position="77"/>
    </location>
</feature>
<organism evidence="1 2">
    <name type="scientific">Trichinella pseudospiralis</name>
    <name type="common">Parasitic roundworm</name>
    <dbReference type="NCBI Taxonomy" id="6337"/>
    <lineage>
        <taxon>Eukaryota</taxon>
        <taxon>Metazoa</taxon>
        <taxon>Ecdysozoa</taxon>
        <taxon>Nematoda</taxon>
        <taxon>Enoplea</taxon>
        <taxon>Dorylaimia</taxon>
        <taxon>Trichinellida</taxon>
        <taxon>Trichinellidae</taxon>
        <taxon>Trichinella</taxon>
    </lineage>
</organism>
<name>A0A0V1FNK5_TRIPS</name>
<proteinExistence type="predicted"/>
<comment type="caution">
    <text evidence="1">The sequence shown here is derived from an EMBL/GenBank/DDBJ whole genome shotgun (WGS) entry which is preliminary data.</text>
</comment>
<dbReference type="Proteomes" id="UP000054995">
    <property type="component" value="Unassembled WGS sequence"/>
</dbReference>
<reference evidence="1 2" key="1">
    <citation type="submission" date="2015-01" db="EMBL/GenBank/DDBJ databases">
        <title>Evolution of Trichinella species and genotypes.</title>
        <authorList>
            <person name="Korhonen P.K."/>
            <person name="Edoardo P."/>
            <person name="Giuseppe L.R."/>
            <person name="Gasser R.B."/>
        </authorList>
    </citation>
    <scope>NUCLEOTIDE SEQUENCE [LARGE SCALE GENOMIC DNA]</scope>
    <source>
        <strain evidence="1">ISS470</strain>
    </source>
</reference>
<feature type="non-terminal residue" evidence="1">
    <location>
        <position position="1"/>
    </location>
</feature>
<protein>
    <submittedName>
        <fullName evidence="1">Uncharacterized protein</fullName>
    </submittedName>
</protein>
<keyword evidence="2" id="KW-1185">Reference proteome</keyword>
<accession>A0A0V1FNK5</accession>
<evidence type="ECO:0000313" key="2">
    <source>
        <dbReference type="Proteomes" id="UP000054995"/>
    </source>
</evidence>
<gene>
    <name evidence="1" type="ORF">T4D_807</name>
</gene>
<dbReference type="OrthoDB" id="10563598at2759"/>
<sequence length="77" mass="9206">LSSTKSKQLCLLDYQIMVENRSMMTSEVYESILVFYSQVLKANNFVYLTIRLWCMTVEMNNCEVEYEESEKLFDLRL</sequence>
<dbReference type="EMBL" id="JYDT01000054">
    <property type="protein sequence ID" value="KRY87554.1"/>
    <property type="molecule type" value="Genomic_DNA"/>
</dbReference>
<evidence type="ECO:0000313" key="1">
    <source>
        <dbReference type="EMBL" id="KRY87554.1"/>
    </source>
</evidence>
<dbReference type="AlphaFoldDB" id="A0A0V1FNK5"/>